<sequence length="393" mass="43291">MASSVTLEELRWFHSIDRELYARLVMNLRRDPGQSMQVIAFWIWLEQAGCENIVKKLLTLSNSLVNAVADEAIILLAFLQNDSDLPSPPPRDNDIHLTLSLARNDLSLQFLHEHRLTAISGVSKVVNDVCIRAFQDIVQQALASGAVQPRVRSIGEGSSSGVMPMGGEGSSVQRVIHGQAVIVQGGMVIPDGGCSAQDVMHMMSMPSPFLRPVTPIPFGHGSRFSLPSVIGGPSGMSQQFPSTDHYYSGFLQQATQVMPSVHPHSIEDSGRSNLNPNSQPWNINEEVPQDERTMFITFSRGYRISEGEVRDFFTSTFGDCIESIYMQEVPSNVQPLFARVVIRSAAMIQAILDGKDKAKFTINGKHVWTRLFVPKRNRMSPPPPPPPPPPAAV</sequence>
<feature type="compositionally biased region" description="Pro residues" evidence="1">
    <location>
        <begin position="380"/>
        <end position="393"/>
    </location>
</feature>
<dbReference type="EMBL" id="JABCRI010000009">
    <property type="protein sequence ID" value="KAF8400977.1"/>
    <property type="molecule type" value="Genomic_DNA"/>
</dbReference>
<comment type="caution">
    <text evidence="2">The sequence shown here is derived from an EMBL/GenBank/DDBJ whole genome shotgun (WGS) entry which is preliminary data.</text>
</comment>
<evidence type="ECO:0000313" key="3">
    <source>
        <dbReference type="Proteomes" id="UP000655225"/>
    </source>
</evidence>
<feature type="compositionally biased region" description="Polar residues" evidence="1">
    <location>
        <begin position="271"/>
        <end position="282"/>
    </location>
</feature>
<dbReference type="OrthoDB" id="1882251at2759"/>
<gene>
    <name evidence="2" type="ORF">HHK36_014280</name>
</gene>
<dbReference type="Proteomes" id="UP000655225">
    <property type="component" value="Unassembled WGS sequence"/>
</dbReference>
<accession>A0A834Z7Q6</accession>
<dbReference type="OMA" id="ANEIGVC"/>
<evidence type="ECO:0000313" key="2">
    <source>
        <dbReference type="EMBL" id="KAF8400977.1"/>
    </source>
</evidence>
<keyword evidence="3" id="KW-1185">Reference proteome</keyword>
<name>A0A834Z7Q6_TETSI</name>
<organism evidence="2 3">
    <name type="scientific">Tetracentron sinense</name>
    <name type="common">Spur-leaf</name>
    <dbReference type="NCBI Taxonomy" id="13715"/>
    <lineage>
        <taxon>Eukaryota</taxon>
        <taxon>Viridiplantae</taxon>
        <taxon>Streptophyta</taxon>
        <taxon>Embryophyta</taxon>
        <taxon>Tracheophyta</taxon>
        <taxon>Spermatophyta</taxon>
        <taxon>Magnoliopsida</taxon>
        <taxon>Trochodendrales</taxon>
        <taxon>Trochodendraceae</taxon>
        <taxon>Tetracentron</taxon>
    </lineage>
</organism>
<feature type="region of interest" description="Disordered" evidence="1">
    <location>
        <begin position="262"/>
        <end position="283"/>
    </location>
</feature>
<proteinExistence type="predicted"/>
<dbReference type="PANTHER" id="PTHR33527:SF14">
    <property type="entry name" value="OS07G0274300 PROTEIN"/>
    <property type="match status" value="1"/>
</dbReference>
<feature type="region of interest" description="Disordered" evidence="1">
    <location>
        <begin position="374"/>
        <end position="393"/>
    </location>
</feature>
<evidence type="ECO:0000256" key="1">
    <source>
        <dbReference type="SAM" id="MobiDB-lite"/>
    </source>
</evidence>
<dbReference type="PANTHER" id="PTHR33527">
    <property type="entry name" value="OS07G0274300 PROTEIN"/>
    <property type="match status" value="1"/>
</dbReference>
<protein>
    <submittedName>
        <fullName evidence="2">Uncharacterized protein</fullName>
    </submittedName>
</protein>
<dbReference type="AlphaFoldDB" id="A0A834Z7Q6"/>
<reference evidence="2 3" key="1">
    <citation type="submission" date="2020-04" db="EMBL/GenBank/DDBJ databases">
        <title>Plant Genome Project.</title>
        <authorList>
            <person name="Zhang R.-G."/>
        </authorList>
    </citation>
    <scope>NUCLEOTIDE SEQUENCE [LARGE SCALE GENOMIC DNA]</scope>
    <source>
        <strain evidence="2">YNK0</strain>
        <tissue evidence="2">Leaf</tissue>
    </source>
</reference>